<evidence type="ECO:0000256" key="2">
    <source>
        <dbReference type="ARBA" id="ARBA00023125"/>
    </source>
</evidence>
<dbReference type="EMBL" id="JACHMJ010000001">
    <property type="protein sequence ID" value="MBB5844024.1"/>
    <property type="molecule type" value="Genomic_DNA"/>
</dbReference>
<evidence type="ECO:0000256" key="1">
    <source>
        <dbReference type="ARBA" id="ARBA00023015"/>
    </source>
</evidence>
<evidence type="ECO:0000259" key="5">
    <source>
        <dbReference type="PROSITE" id="PS50977"/>
    </source>
</evidence>
<proteinExistence type="predicted"/>
<comment type="caution">
    <text evidence="6">The sequence shown here is derived from an EMBL/GenBank/DDBJ whole genome shotgun (WGS) entry which is preliminary data.</text>
</comment>
<dbReference type="InterPro" id="IPR041479">
    <property type="entry name" value="TetR_CgmR_C"/>
</dbReference>
<name>A0A841ANY1_9MICO</name>
<dbReference type="Gene3D" id="1.10.357.10">
    <property type="entry name" value="Tetracycline Repressor, domain 2"/>
    <property type="match status" value="1"/>
</dbReference>
<feature type="DNA-binding region" description="H-T-H motif" evidence="4">
    <location>
        <begin position="28"/>
        <end position="47"/>
    </location>
</feature>
<dbReference type="InterPro" id="IPR009057">
    <property type="entry name" value="Homeodomain-like_sf"/>
</dbReference>
<dbReference type="Pfam" id="PF00440">
    <property type="entry name" value="TetR_N"/>
    <property type="match status" value="1"/>
</dbReference>
<dbReference type="Pfam" id="PF17937">
    <property type="entry name" value="TetR_C_28"/>
    <property type="match status" value="1"/>
</dbReference>
<gene>
    <name evidence="6" type="ORF">HD599_002347</name>
</gene>
<keyword evidence="3" id="KW-0804">Transcription</keyword>
<dbReference type="PROSITE" id="PS50977">
    <property type="entry name" value="HTH_TETR_2"/>
    <property type="match status" value="1"/>
</dbReference>
<reference evidence="6 7" key="1">
    <citation type="submission" date="2020-08" db="EMBL/GenBank/DDBJ databases">
        <title>Sequencing the genomes of 1000 actinobacteria strains.</title>
        <authorList>
            <person name="Klenk H.-P."/>
        </authorList>
    </citation>
    <scope>NUCLEOTIDE SEQUENCE [LARGE SCALE GENOMIC DNA]</scope>
    <source>
        <strain evidence="6 7">DSM 105784</strain>
    </source>
</reference>
<keyword evidence="1" id="KW-0805">Transcription regulation</keyword>
<dbReference type="AlphaFoldDB" id="A0A841ANY1"/>
<organism evidence="6 7">
    <name type="scientific">Conyzicola lurida</name>
    <dbReference type="NCBI Taxonomy" id="1172621"/>
    <lineage>
        <taxon>Bacteria</taxon>
        <taxon>Bacillati</taxon>
        <taxon>Actinomycetota</taxon>
        <taxon>Actinomycetes</taxon>
        <taxon>Micrococcales</taxon>
        <taxon>Microbacteriaceae</taxon>
        <taxon>Conyzicola</taxon>
    </lineage>
</organism>
<dbReference type="PANTHER" id="PTHR30055">
    <property type="entry name" value="HTH-TYPE TRANSCRIPTIONAL REGULATOR RUTR"/>
    <property type="match status" value="1"/>
</dbReference>
<keyword evidence="2 4" id="KW-0238">DNA-binding</keyword>
<evidence type="ECO:0000313" key="7">
    <source>
        <dbReference type="Proteomes" id="UP000536685"/>
    </source>
</evidence>
<keyword evidence="7" id="KW-1185">Reference proteome</keyword>
<protein>
    <submittedName>
        <fullName evidence="6">AcrR family transcriptional regulator</fullName>
    </submittedName>
</protein>
<dbReference type="GO" id="GO:0003700">
    <property type="term" value="F:DNA-binding transcription factor activity"/>
    <property type="evidence" value="ECO:0007669"/>
    <property type="project" value="TreeGrafter"/>
</dbReference>
<evidence type="ECO:0000256" key="4">
    <source>
        <dbReference type="PROSITE-ProRule" id="PRU00335"/>
    </source>
</evidence>
<sequence length="184" mass="19645">MVQKTSAKEAVLDAFERVVIDRGERAATLEAVATEAGVSKGGLLYHFGGKKDLVEGLVERMTGLAESDLEQLAAAPDGIVSRFIRSSVVIGTPFDSTYIAMTRLAQSGLYPEANASLSSVEQGWRTLIEGAVGDPAIARIVLLVGDGLYYNAALFPFDKLPTPEGELDDVVTAIEELTRSRTGR</sequence>
<dbReference type="GO" id="GO:0000976">
    <property type="term" value="F:transcription cis-regulatory region binding"/>
    <property type="evidence" value="ECO:0007669"/>
    <property type="project" value="TreeGrafter"/>
</dbReference>
<dbReference type="RefSeq" id="WP_184237781.1">
    <property type="nucleotide sequence ID" value="NZ_JACHMJ010000001.1"/>
</dbReference>
<dbReference type="InterPro" id="IPR050109">
    <property type="entry name" value="HTH-type_TetR-like_transc_reg"/>
</dbReference>
<dbReference type="InterPro" id="IPR001647">
    <property type="entry name" value="HTH_TetR"/>
</dbReference>
<feature type="domain" description="HTH tetR-type" evidence="5">
    <location>
        <begin position="5"/>
        <end position="65"/>
    </location>
</feature>
<dbReference type="PANTHER" id="PTHR30055:SF234">
    <property type="entry name" value="HTH-TYPE TRANSCRIPTIONAL REGULATOR BETI"/>
    <property type="match status" value="1"/>
</dbReference>
<dbReference type="SUPFAM" id="SSF46689">
    <property type="entry name" value="Homeodomain-like"/>
    <property type="match status" value="1"/>
</dbReference>
<dbReference type="Proteomes" id="UP000536685">
    <property type="component" value="Unassembled WGS sequence"/>
</dbReference>
<evidence type="ECO:0000313" key="6">
    <source>
        <dbReference type="EMBL" id="MBB5844024.1"/>
    </source>
</evidence>
<dbReference type="PRINTS" id="PR00455">
    <property type="entry name" value="HTHTETR"/>
</dbReference>
<evidence type="ECO:0000256" key="3">
    <source>
        <dbReference type="ARBA" id="ARBA00023163"/>
    </source>
</evidence>
<accession>A0A841ANY1</accession>